<dbReference type="EMBL" id="JNBY01000095">
    <property type="protein sequence ID" value="KDN83466.1"/>
    <property type="molecule type" value="Genomic_DNA"/>
</dbReference>
<organism evidence="1 2">
    <name type="scientific">Kitasatospora cheerisanensis KCTC 2395</name>
    <dbReference type="NCBI Taxonomy" id="1348663"/>
    <lineage>
        <taxon>Bacteria</taxon>
        <taxon>Bacillati</taxon>
        <taxon>Actinomycetota</taxon>
        <taxon>Actinomycetes</taxon>
        <taxon>Kitasatosporales</taxon>
        <taxon>Streptomycetaceae</taxon>
        <taxon>Kitasatospora</taxon>
    </lineage>
</organism>
<dbReference type="InterPro" id="IPR057369">
    <property type="entry name" value="VG15"/>
</dbReference>
<dbReference type="PATRIC" id="fig|1348663.4.peg.4784"/>
<name>A0A066YZF0_9ACTN</name>
<dbReference type="Proteomes" id="UP000027178">
    <property type="component" value="Unassembled WGS sequence"/>
</dbReference>
<keyword evidence="2" id="KW-1185">Reference proteome</keyword>
<comment type="caution">
    <text evidence="1">The sequence shown here is derived from an EMBL/GenBank/DDBJ whole genome shotgun (WGS) entry which is preliminary data.</text>
</comment>
<dbReference type="eggNOG" id="ENOG50334RC">
    <property type="taxonomic scope" value="Bacteria"/>
</dbReference>
<sequence length="329" mass="35694">MAAGELAALTDSHRITQSRLGARVAAGVMADWQRMVRPGAPAASAGRWVDASLGRIRPARDASQQVAVSYTRLHRALSTGHTLPPIGPGPHPRRTSVGALRQDWARMSGDRYRPTPADQQPVVVDDFEWPDLDEESMDAAARTGLWVTGPVHAQQRLDDAEEGHARGRLDDAEFLAELDDLMRDSAVTAGGAADREVLRGGRSMAEQSARRDTRVIGWARVTDASPCGFCAMLASRGAVYKSRDSAGLAGGPPASLDDLTKFHDLCHCQIVPVYSRADHLPDGSEVWRDLWAEATDGLSGPEATRAFNRAVAARRRTVRRRGLPTLRRS</sequence>
<gene>
    <name evidence="1" type="ORF">KCH_49480</name>
</gene>
<dbReference type="Pfam" id="PF25310">
    <property type="entry name" value="VG15"/>
    <property type="match status" value="1"/>
</dbReference>
<proteinExistence type="predicted"/>
<accession>A0A066YZF0</accession>
<reference evidence="1 2" key="1">
    <citation type="submission" date="2014-05" db="EMBL/GenBank/DDBJ databases">
        <title>Draft Genome Sequence of Kitasatospora cheerisanensis KCTC 2395.</title>
        <authorList>
            <person name="Nam D.H."/>
        </authorList>
    </citation>
    <scope>NUCLEOTIDE SEQUENCE [LARGE SCALE GENOMIC DNA]</scope>
    <source>
        <strain evidence="1 2">KCTC 2395</strain>
    </source>
</reference>
<evidence type="ECO:0000313" key="2">
    <source>
        <dbReference type="Proteomes" id="UP000027178"/>
    </source>
</evidence>
<dbReference type="AlphaFoldDB" id="A0A066YZF0"/>
<dbReference type="HOGENOM" id="CLU_064731_0_0_11"/>
<protein>
    <submittedName>
        <fullName evidence="1">Uncharacterized protein</fullName>
    </submittedName>
</protein>
<evidence type="ECO:0000313" key="1">
    <source>
        <dbReference type="EMBL" id="KDN83466.1"/>
    </source>
</evidence>